<evidence type="ECO:0000313" key="5">
    <source>
        <dbReference type="Proteomes" id="UP001296993"/>
    </source>
</evidence>
<keyword evidence="5" id="KW-1185">Reference proteome</keyword>
<feature type="chain" id="PRO_5045638978" description="DUF6318 domain-containing protein" evidence="2">
    <location>
        <begin position="29"/>
        <end position="216"/>
    </location>
</feature>
<sequence length="216" mass="22600">MFGKTKSVIIALCAGAFLMGAAGCTASADPAEPSSSLPPASINAPSLSPTPSANPTPKPVPASSTGPAQNWPVPKMPEAAKERTEAGVAAFTEYWFELVSYSDATNDTKPLKSVTQRSCFLCAEQIVDPVDQNKAVGAWRAGGAIDVSITLSKAIGDDGVAGFALQREEIVAYISSGKVQGTFPKTSEPMVGTLYLVFKKGWQVVDLEFIEPGEKS</sequence>
<comment type="caution">
    <text evidence="4">The sequence shown here is derived from an EMBL/GenBank/DDBJ whole genome shotgun (WGS) entry which is preliminary data.</text>
</comment>
<dbReference type="RefSeq" id="WP_210002193.1">
    <property type="nucleotide sequence ID" value="NZ_BAAAJY010000004.1"/>
</dbReference>
<proteinExistence type="predicted"/>
<dbReference type="Proteomes" id="UP001296993">
    <property type="component" value="Unassembled WGS sequence"/>
</dbReference>
<name>A0ABS4XJ86_9MICC</name>
<evidence type="ECO:0000313" key="4">
    <source>
        <dbReference type="EMBL" id="MBP2388519.1"/>
    </source>
</evidence>
<organism evidence="4 5">
    <name type="scientific">Paeniglutamicibacter kerguelensis</name>
    <dbReference type="NCBI Taxonomy" id="254788"/>
    <lineage>
        <taxon>Bacteria</taxon>
        <taxon>Bacillati</taxon>
        <taxon>Actinomycetota</taxon>
        <taxon>Actinomycetes</taxon>
        <taxon>Micrococcales</taxon>
        <taxon>Micrococcaceae</taxon>
        <taxon>Paeniglutamicibacter</taxon>
    </lineage>
</organism>
<feature type="compositionally biased region" description="Low complexity" evidence="1">
    <location>
        <begin position="28"/>
        <end position="41"/>
    </location>
</feature>
<keyword evidence="2" id="KW-0732">Signal</keyword>
<dbReference type="EMBL" id="JAGIOF010000004">
    <property type="protein sequence ID" value="MBP2388519.1"/>
    <property type="molecule type" value="Genomic_DNA"/>
</dbReference>
<evidence type="ECO:0000256" key="2">
    <source>
        <dbReference type="SAM" id="SignalP"/>
    </source>
</evidence>
<dbReference type="Pfam" id="PF19843">
    <property type="entry name" value="DUF6318"/>
    <property type="match status" value="1"/>
</dbReference>
<evidence type="ECO:0000256" key="1">
    <source>
        <dbReference type="SAM" id="MobiDB-lite"/>
    </source>
</evidence>
<evidence type="ECO:0000259" key="3">
    <source>
        <dbReference type="Pfam" id="PF19843"/>
    </source>
</evidence>
<feature type="domain" description="DUF6318" evidence="3">
    <location>
        <begin position="60"/>
        <end position="204"/>
    </location>
</feature>
<protein>
    <recommendedName>
        <fullName evidence="3">DUF6318 domain-containing protein</fullName>
    </recommendedName>
</protein>
<gene>
    <name evidence="4" type="ORF">JOF47_004092</name>
</gene>
<reference evidence="4 5" key="1">
    <citation type="submission" date="2021-03" db="EMBL/GenBank/DDBJ databases">
        <title>Sequencing the genomes of 1000 actinobacteria strains.</title>
        <authorList>
            <person name="Klenk H.-P."/>
        </authorList>
    </citation>
    <scope>NUCLEOTIDE SEQUENCE [LARGE SCALE GENOMIC DNA]</scope>
    <source>
        <strain evidence="4 5">DSM 15797</strain>
    </source>
</reference>
<dbReference type="PROSITE" id="PS51257">
    <property type="entry name" value="PROKAR_LIPOPROTEIN"/>
    <property type="match status" value="1"/>
</dbReference>
<accession>A0ABS4XJ86</accession>
<feature type="region of interest" description="Disordered" evidence="1">
    <location>
        <begin position="28"/>
        <end position="79"/>
    </location>
</feature>
<feature type="signal peptide" evidence="2">
    <location>
        <begin position="1"/>
        <end position="28"/>
    </location>
</feature>
<dbReference type="InterPro" id="IPR046281">
    <property type="entry name" value="DUF6318"/>
</dbReference>